<protein>
    <recommendedName>
        <fullName evidence="3">Stress-response A/B barrel domain-containing protein</fullName>
    </recommendedName>
</protein>
<dbReference type="Gene3D" id="3.30.70.100">
    <property type="match status" value="1"/>
</dbReference>
<name>A0ABY1C3N9_9FIRM</name>
<gene>
    <name evidence="1" type="ORF">SAMN02745906_0694</name>
</gene>
<dbReference type="RefSeq" id="WP_054789383.1">
    <property type="nucleotide sequence ID" value="NZ_LT630003.1"/>
</dbReference>
<organism evidence="1 2">
    <name type="scientific">Lacrimispora sphenoides JCM 1415</name>
    <dbReference type="NCBI Taxonomy" id="1297793"/>
    <lineage>
        <taxon>Bacteria</taxon>
        <taxon>Bacillati</taxon>
        <taxon>Bacillota</taxon>
        <taxon>Clostridia</taxon>
        <taxon>Lachnospirales</taxon>
        <taxon>Lachnospiraceae</taxon>
        <taxon>Lacrimispora</taxon>
    </lineage>
</organism>
<accession>A0ABY1C3N9</accession>
<reference evidence="1 2" key="1">
    <citation type="submission" date="2016-10" db="EMBL/GenBank/DDBJ databases">
        <authorList>
            <person name="Varghese N."/>
            <person name="Submissions S."/>
        </authorList>
    </citation>
    <scope>NUCLEOTIDE SEQUENCE [LARGE SCALE GENOMIC DNA]</scope>
    <source>
        <strain evidence="1 2">ATCC 19403</strain>
    </source>
</reference>
<dbReference type="EMBL" id="LT630003">
    <property type="protein sequence ID" value="SET61667.1"/>
    <property type="molecule type" value="Genomic_DNA"/>
</dbReference>
<dbReference type="Proteomes" id="UP000198970">
    <property type="component" value="Chromosome I"/>
</dbReference>
<proteinExistence type="predicted"/>
<sequence length="94" mass="11093">MTHYIIVKFLDTISNKEELISQINDLFLRATEIPGIQQVQTFSSCIDRANRHDLMIQMVFEPEILNVWDSSEIHQKWKDDFGKYLAAKTIFDCR</sequence>
<keyword evidence="2" id="KW-1185">Reference proteome</keyword>
<evidence type="ECO:0008006" key="3">
    <source>
        <dbReference type="Google" id="ProtNLM"/>
    </source>
</evidence>
<evidence type="ECO:0000313" key="1">
    <source>
        <dbReference type="EMBL" id="SET61667.1"/>
    </source>
</evidence>
<evidence type="ECO:0000313" key="2">
    <source>
        <dbReference type="Proteomes" id="UP000198970"/>
    </source>
</evidence>